<keyword evidence="2" id="KW-0430">Lectin</keyword>
<keyword evidence="4" id="KW-1133">Transmembrane helix</keyword>
<feature type="region of interest" description="Disordered" evidence="3">
    <location>
        <begin position="65"/>
        <end position="122"/>
    </location>
</feature>
<organism evidence="6 7">
    <name type="scientific">Catharus ustulatus</name>
    <name type="common">Russet-backed thrush</name>
    <name type="synonym">Hylocichla ustulatus</name>
    <dbReference type="NCBI Taxonomy" id="91951"/>
    <lineage>
        <taxon>Eukaryota</taxon>
        <taxon>Metazoa</taxon>
        <taxon>Chordata</taxon>
        <taxon>Craniata</taxon>
        <taxon>Vertebrata</taxon>
        <taxon>Euteleostomi</taxon>
        <taxon>Archelosauria</taxon>
        <taxon>Archosauria</taxon>
        <taxon>Dinosauria</taxon>
        <taxon>Saurischia</taxon>
        <taxon>Theropoda</taxon>
        <taxon>Coelurosauria</taxon>
        <taxon>Aves</taxon>
        <taxon>Neognathae</taxon>
        <taxon>Neoaves</taxon>
        <taxon>Telluraves</taxon>
        <taxon>Australaves</taxon>
        <taxon>Passeriformes</taxon>
        <taxon>Turdidae</taxon>
        <taxon>Catharus</taxon>
    </lineage>
</organism>
<dbReference type="AlphaFoldDB" id="A0A8C3XYX9"/>
<dbReference type="PANTHER" id="PTHR45710:SF26">
    <property type="entry name" value="RH26557P"/>
    <property type="match status" value="1"/>
</dbReference>
<reference evidence="6" key="1">
    <citation type="submission" date="2020-10" db="EMBL/GenBank/DDBJ databases">
        <title>Catharus ustulatus (Swainson's thrush) genome, bCatUst1, primary haplotype v2.</title>
        <authorList>
            <person name="Delmore K."/>
            <person name="Vafadar M."/>
            <person name="Formenti G."/>
            <person name="Chow W."/>
            <person name="Pelan S."/>
            <person name="Howe K."/>
            <person name="Rhie A."/>
            <person name="Mountcastle J."/>
            <person name="Haase B."/>
            <person name="Fedrigo O."/>
            <person name="Jarvis E.D."/>
        </authorList>
    </citation>
    <scope>NUCLEOTIDE SEQUENCE [LARGE SCALE GENOMIC DNA]</scope>
</reference>
<dbReference type="GO" id="GO:0005886">
    <property type="term" value="C:plasma membrane"/>
    <property type="evidence" value="ECO:0007669"/>
    <property type="project" value="UniProtKB-SubCell"/>
</dbReference>
<feature type="domain" description="C-type lectin" evidence="5">
    <location>
        <begin position="186"/>
        <end position="287"/>
    </location>
</feature>
<evidence type="ECO:0000256" key="4">
    <source>
        <dbReference type="SAM" id="Phobius"/>
    </source>
</evidence>
<dbReference type="PROSITE" id="PS50041">
    <property type="entry name" value="C_TYPE_LECTIN_2"/>
    <property type="match status" value="1"/>
</dbReference>
<keyword evidence="4" id="KW-0812">Transmembrane</keyword>
<evidence type="ECO:0000256" key="3">
    <source>
        <dbReference type="SAM" id="MobiDB-lite"/>
    </source>
</evidence>
<accession>A0A8C3XYX9</accession>
<dbReference type="Proteomes" id="UP000694563">
    <property type="component" value="Chromosome 8"/>
</dbReference>
<evidence type="ECO:0000256" key="1">
    <source>
        <dbReference type="ARBA" id="ARBA00004401"/>
    </source>
</evidence>
<evidence type="ECO:0000259" key="5">
    <source>
        <dbReference type="PROSITE" id="PS50041"/>
    </source>
</evidence>
<name>A0A8C3XYX9_CATUS</name>
<keyword evidence="4" id="KW-0472">Membrane</keyword>
<dbReference type="PANTHER" id="PTHR45710">
    <property type="entry name" value="C-TYPE LECTIN DOMAIN-CONTAINING PROTEIN 180"/>
    <property type="match status" value="1"/>
</dbReference>
<dbReference type="SMART" id="SM00034">
    <property type="entry name" value="CLECT"/>
    <property type="match status" value="1"/>
</dbReference>
<reference evidence="6" key="3">
    <citation type="submission" date="2025-09" db="UniProtKB">
        <authorList>
            <consortium name="Ensembl"/>
        </authorList>
    </citation>
    <scope>IDENTIFICATION</scope>
</reference>
<dbReference type="InterPro" id="IPR001304">
    <property type="entry name" value="C-type_lectin-like"/>
</dbReference>
<dbReference type="Gene3D" id="3.10.100.10">
    <property type="entry name" value="Mannose-Binding Protein A, subunit A"/>
    <property type="match status" value="1"/>
</dbReference>
<dbReference type="GO" id="GO:0030246">
    <property type="term" value="F:carbohydrate binding"/>
    <property type="evidence" value="ECO:0007669"/>
    <property type="project" value="UniProtKB-KW"/>
</dbReference>
<protein>
    <recommendedName>
        <fullName evidence="5">C-type lectin domain-containing protein</fullName>
    </recommendedName>
</protein>
<proteinExistence type="predicted"/>
<dbReference type="CDD" id="cd03593">
    <property type="entry name" value="CLECT_NK_receptors_like"/>
    <property type="match status" value="1"/>
</dbReference>
<dbReference type="InterPro" id="IPR050828">
    <property type="entry name" value="C-type_lectin/matrix_domain"/>
</dbReference>
<dbReference type="InterPro" id="IPR016187">
    <property type="entry name" value="CTDL_fold"/>
</dbReference>
<dbReference type="InterPro" id="IPR033992">
    <property type="entry name" value="NKR-like_CTLD"/>
</dbReference>
<dbReference type="Pfam" id="PF00059">
    <property type="entry name" value="Lectin_C"/>
    <property type="match status" value="1"/>
</dbReference>
<evidence type="ECO:0000313" key="7">
    <source>
        <dbReference type="Proteomes" id="UP000694563"/>
    </source>
</evidence>
<evidence type="ECO:0000256" key="2">
    <source>
        <dbReference type="ARBA" id="ARBA00022734"/>
    </source>
</evidence>
<gene>
    <name evidence="6" type="primary">LOC116999336</name>
</gene>
<feature type="transmembrane region" description="Helical" evidence="4">
    <location>
        <begin position="142"/>
        <end position="160"/>
    </location>
</feature>
<keyword evidence="7" id="KW-1185">Reference proteome</keyword>
<sequence length="293" mass="31643">MGHPGGCAAVPEADLQKAFSALLKWLEQGAVCSKHRDSGCELEQSEFCSIHGPVKKLLHLQEGPAAGLAHSPGAQEATCHQQGDGPCERTVGEDGDNGISSSEGSAREPLDPQGTSATGHGHRSILRRLPGQWFRSHPVHTLVLILLLSLLLALAVALAVQSAPQVPAPPATPLLVLGCPHGWVGYNGFCYHFSRDQGTWDQGQERCSELGASLAIVKDEEMDLFFRLRGNVDYWVGLRRWGEHLRWGNGSSFSSSVPVLGNSECVCLADDKFRSESCWNQQPYLCSKARAAL</sequence>
<evidence type="ECO:0000313" key="6">
    <source>
        <dbReference type="Ensembl" id="ENSCUSP00005003356.1"/>
    </source>
</evidence>
<dbReference type="SUPFAM" id="SSF56436">
    <property type="entry name" value="C-type lectin-like"/>
    <property type="match status" value="1"/>
</dbReference>
<comment type="subcellular location">
    <subcellularLocation>
        <location evidence="1">Cell membrane</location>
        <topology evidence="1">Single-pass type II membrane protein</topology>
    </subcellularLocation>
</comment>
<dbReference type="InterPro" id="IPR016186">
    <property type="entry name" value="C-type_lectin-like/link_sf"/>
</dbReference>
<reference evidence="6" key="2">
    <citation type="submission" date="2025-08" db="UniProtKB">
        <authorList>
            <consortium name="Ensembl"/>
        </authorList>
    </citation>
    <scope>IDENTIFICATION</scope>
</reference>
<dbReference type="Ensembl" id="ENSCUST00005003525.1">
    <property type="protein sequence ID" value="ENSCUSP00005003356.1"/>
    <property type="gene ID" value="ENSCUSG00005002243.1"/>
</dbReference>